<evidence type="ECO:0000313" key="3">
    <source>
        <dbReference type="Proteomes" id="UP000225277"/>
    </source>
</evidence>
<feature type="compositionally biased region" description="Low complexity" evidence="1">
    <location>
        <begin position="432"/>
        <end position="445"/>
    </location>
</feature>
<feature type="compositionally biased region" description="Low complexity" evidence="1">
    <location>
        <begin position="70"/>
        <end position="92"/>
    </location>
</feature>
<evidence type="ECO:0000313" key="2">
    <source>
        <dbReference type="EMBL" id="CZT24219.1"/>
    </source>
</evidence>
<reference evidence="2 3" key="1">
    <citation type="submission" date="2016-03" db="EMBL/GenBank/DDBJ databases">
        <authorList>
            <person name="Ploux O."/>
        </authorList>
    </citation>
    <scope>NUCLEOTIDE SEQUENCE [LARGE SCALE GENOMIC DNA]</scope>
    <source>
        <strain evidence="2 3">URUG2</strain>
    </source>
</reference>
<proteinExistence type="predicted"/>
<feature type="compositionally biased region" description="Pro residues" evidence="1">
    <location>
        <begin position="111"/>
        <end position="123"/>
    </location>
</feature>
<feature type="region of interest" description="Disordered" evidence="1">
    <location>
        <begin position="1"/>
        <end position="123"/>
    </location>
</feature>
<evidence type="ECO:0000256" key="1">
    <source>
        <dbReference type="SAM" id="MobiDB-lite"/>
    </source>
</evidence>
<feature type="compositionally biased region" description="Pro residues" evidence="1">
    <location>
        <begin position="546"/>
        <end position="559"/>
    </location>
</feature>
<feature type="compositionally biased region" description="Acidic residues" evidence="1">
    <location>
        <begin position="19"/>
        <end position="29"/>
    </location>
</feature>
<feature type="region of interest" description="Disordered" evidence="1">
    <location>
        <begin position="284"/>
        <end position="505"/>
    </location>
</feature>
<accession>A0A2D3VL22</accession>
<keyword evidence="3" id="KW-1185">Reference proteome</keyword>
<dbReference type="Proteomes" id="UP000225277">
    <property type="component" value="Unassembled WGS sequence"/>
</dbReference>
<dbReference type="GeneID" id="35604994"/>
<sequence>MHNQDKQSDSNLSEHSELDDVQDASDGEVESAPIIEGQEQTLAIPPLPPQTTPAGPFQIQTPASQVQVQSSTAVTSAPRAPATTSTTSSRARLSIQAGTLHPQPSASSSAVPPPLTAMPPPSTPQTMVTIRQNMAPYHGAQQITLDVARLRDFARHNMLRIQAAGDSGGSTDRLIHFRNPKGNAPPEEFAKDGRPTATGKLMPFFLDKRLFTREEWHALTTDWMSISDENPDGIRAGRLASLSRLKIRQVPSIEPPQHYDYGADLLPTLFPDATPLANIDRKLQKGQNAMSVKQSEPHSKPANVESEPKKAKQPEPPSKPANVQSEPKKAKQPSATERQESPSKTQGAKKGSAGSVAPGVDSSPTQGRKNGGGRSRRGKVRKSAKDFFQHIEDRPRAGNRAAAPANRPEHGETITPQTAVAEPPRRDSRPEGGPSASGGLPPSQGDLETAAVITQSNEDMIEGPAFTIVESDEGMGEEPAPTINQSDVEMGEAPVGPAHSANTLMGNSQHTSVAASAPVRLGSVSTAYIRPGAVSTAQYQFSFQLMPPPPPANPDPRPWSDPARYREFHANNRYKGPGSEGYDNLSDNGSD</sequence>
<organism evidence="2 3">
    <name type="scientific">Ramularia collo-cygni</name>
    <dbReference type="NCBI Taxonomy" id="112498"/>
    <lineage>
        <taxon>Eukaryota</taxon>
        <taxon>Fungi</taxon>
        <taxon>Dikarya</taxon>
        <taxon>Ascomycota</taxon>
        <taxon>Pezizomycotina</taxon>
        <taxon>Dothideomycetes</taxon>
        <taxon>Dothideomycetidae</taxon>
        <taxon>Mycosphaerellales</taxon>
        <taxon>Mycosphaerellaceae</taxon>
        <taxon>Ramularia</taxon>
    </lineage>
</organism>
<feature type="compositionally biased region" description="Basic and acidic residues" evidence="1">
    <location>
        <begin position="383"/>
        <end position="396"/>
    </location>
</feature>
<gene>
    <name evidence="2" type="ORF">RCC_09937</name>
</gene>
<feature type="region of interest" description="Disordered" evidence="1">
    <location>
        <begin position="544"/>
        <end position="591"/>
    </location>
</feature>
<dbReference type="RefSeq" id="XP_023630943.1">
    <property type="nucleotide sequence ID" value="XM_023775175.1"/>
</dbReference>
<feature type="compositionally biased region" description="Polar residues" evidence="1">
    <location>
        <begin position="285"/>
        <end position="294"/>
    </location>
</feature>
<dbReference type="EMBL" id="FJUY01000020">
    <property type="protein sequence ID" value="CZT24219.1"/>
    <property type="molecule type" value="Genomic_DNA"/>
</dbReference>
<feature type="compositionally biased region" description="Basic and acidic residues" evidence="1">
    <location>
        <begin position="1"/>
        <end position="18"/>
    </location>
</feature>
<dbReference type="AlphaFoldDB" id="A0A2D3VL22"/>
<protein>
    <submittedName>
        <fullName evidence="2">Uncharacterized protein</fullName>
    </submittedName>
</protein>
<name>A0A2D3VL22_9PEZI</name>
<feature type="compositionally biased region" description="Polar residues" evidence="1">
    <location>
        <begin position="58"/>
        <end position="69"/>
    </location>
</feature>